<organism evidence="1 2">
    <name type="scientific">Canavalia gladiata</name>
    <name type="common">Sword bean</name>
    <name type="synonym">Dolichos gladiatus</name>
    <dbReference type="NCBI Taxonomy" id="3824"/>
    <lineage>
        <taxon>Eukaryota</taxon>
        <taxon>Viridiplantae</taxon>
        <taxon>Streptophyta</taxon>
        <taxon>Embryophyta</taxon>
        <taxon>Tracheophyta</taxon>
        <taxon>Spermatophyta</taxon>
        <taxon>Magnoliopsida</taxon>
        <taxon>eudicotyledons</taxon>
        <taxon>Gunneridae</taxon>
        <taxon>Pentapetalae</taxon>
        <taxon>rosids</taxon>
        <taxon>fabids</taxon>
        <taxon>Fabales</taxon>
        <taxon>Fabaceae</taxon>
        <taxon>Papilionoideae</taxon>
        <taxon>50 kb inversion clade</taxon>
        <taxon>NPAAA clade</taxon>
        <taxon>indigoferoid/millettioid clade</taxon>
        <taxon>Phaseoleae</taxon>
        <taxon>Canavalia</taxon>
    </lineage>
</organism>
<gene>
    <name evidence="1" type="ORF">VNO77_41965</name>
</gene>
<proteinExistence type="predicted"/>
<comment type="caution">
    <text evidence="1">The sequence shown here is derived from an EMBL/GenBank/DDBJ whole genome shotgun (WGS) entry which is preliminary data.</text>
</comment>
<dbReference type="Proteomes" id="UP001367508">
    <property type="component" value="Unassembled WGS sequence"/>
</dbReference>
<name>A0AAN9K0R6_CANGL</name>
<evidence type="ECO:0000313" key="2">
    <source>
        <dbReference type="Proteomes" id="UP001367508"/>
    </source>
</evidence>
<keyword evidence="2" id="KW-1185">Reference proteome</keyword>
<reference evidence="1 2" key="1">
    <citation type="submission" date="2024-01" db="EMBL/GenBank/DDBJ databases">
        <title>The genomes of 5 underutilized Papilionoideae crops provide insights into root nodulation and disease resistanc.</title>
        <authorList>
            <person name="Jiang F."/>
        </authorList>
    </citation>
    <scope>NUCLEOTIDE SEQUENCE [LARGE SCALE GENOMIC DNA]</scope>
    <source>
        <strain evidence="1">LVBAO_FW01</strain>
        <tissue evidence="1">Leaves</tissue>
    </source>
</reference>
<evidence type="ECO:0000313" key="1">
    <source>
        <dbReference type="EMBL" id="KAK7308363.1"/>
    </source>
</evidence>
<accession>A0AAN9K0R6</accession>
<sequence>MRCCGWKRFYRVAVAKRQKNNVPSLSSKYLPKMICTAILKFIEIKLIKNSALKEIDVKAHRELIREFDPWLVVYATKLLTTGSEYSRIGSECICSSPITCIGLENCSNICNSVHGARNGLLEKFVQHSVRESRAGRSSEQWEDMIKILNSEFKSVGIWNFCTSIGISRYPWYLVEGLVDASKEAVGSLIQLRKVHQLLSAFGYPFEVSGRVFLGSIMLQVPEADPKAIHSREMRKIDKAHQLESLNYLVNNPNRNGTKS</sequence>
<dbReference type="EMBL" id="JAYMYQ010000010">
    <property type="protein sequence ID" value="KAK7308363.1"/>
    <property type="molecule type" value="Genomic_DNA"/>
</dbReference>
<dbReference type="AlphaFoldDB" id="A0AAN9K0R6"/>
<protein>
    <submittedName>
        <fullName evidence="1">Uncharacterized protein</fullName>
    </submittedName>
</protein>